<dbReference type="InterPro" id="IPR036890">
    <property type="entry name" value="HATPase_C_sf"/>
</dbReference>
<dbReference type="AlphaFoldDB" id="A0A0H3DCB0"/>
<dbReference type="eggNOG" id="COG4585">
    <property type="taxonomic scope" value="Bacteria"/>
</dbReference>
<dbReference type="Proteomes" id="UP000000328">
    <property type="component" value="Chromosome"/>
</dbReference>
<dbReference type="OrthoDB" id="227596at2"/>
<evidence type="ECO:0000313" key="7">
    <source>
        <dbReference type="Proteomes" id="UP000000328"/>
    </source>
</evidence>
<evidence type="ECO:0000256" key="4">
    <source>
        <dbReference type="ARBA" id="ARBA00022777"/>
    </source>
</evidence>
<dbReference type="GO" id="GO:0004673">
    <property type="term" value="F:protein histidine kinase activity"/>
    <property type="evidence" value="ECO:0007669"/>
    <property type="project" value="UniProtKB-EC"/>
</dbReference>
<evidence type="ECO:0000313" key="6">
    <source>
        <dbReference type="EMBL" id="ADJ47254.1"/>
    </source>
</evidence>
<dbReference type="Gene3D" id="3.30.565.10">
    <property type="entry name" value="Histidine kinase-like ATPase, C-terminal domain"/>
    <property type="match status" value="1"/>
</dbReference>
<protein>
    <recommendedName>
        <fullName evidence="2">histidine kinase</fullName>
        <ecNumber evidence="2">2.7.13.3</ecNumber>
    </recommendedName>
</protein>
<dbReference type="PANTHER" id="PTHR24421:SF10">
    <property type="entry name" value="NITRATE_NITRITE SENSOR PROTEIN NARQ"/>
    <property type="match status" value="1"/>
</dbReference>
<dbReference type="KEGG" id="amd:AMED_5496"/>
<keyword evidence="4 6" id="KW-0418">Kinase</keyword>
<keyword evidence="3" id="KW-0808">Transferase</keyword>
<dbReference type="PATRIC" id="fig|749927.5.peg.5701"/>
<evidence type="ECO:0000256" key="5">
    <source>
        <dbReference type="ARBA" id="ARBA00023012"/>
    </source>
</evidence>
<gene>
    <name evidence="6" type="ordered locus">AMED_5496</name>
</gene>
<dbReference type="InterPro" id="IPR050482">
    <property type="entry name" value="Sensor_HK_TwoCompSys"/>
</dbReference>
<sequence length="95" mass="9849">MYRVVQEGLTNALKYAAGQPTEVRTACLNGQVEVEVTNAAAPVPISVGVRRELAGGRGLAGLRERVTALAGELTAGARPDGRWRLRAVVPIAGGA</sequence>
<dbReference type="GO" id="GO:0000160">
    <property type="term" value="P:phosphorelay signal transduction system"/>
    <property type="evidence" value="ECO:0007669"/>
    <property type="project" value="UniProtKB-KW"/>
</dbReference>
<dbReference type="RefSeq" id="WP_013227314.1">
    <property type="nucleotide sequence ID" value="NC_014318.1"/>
</dbReference>
<keyword evidence="5" id="KW-0902">Two-component regulatory system</keyword>
<organism evidence="6 7">
    <name type="scientific">Amycolatopsis mediterranei (strain U-32)</name>
    <dbReference type="NCBI Taxonomy" id="749927"/>
    <lineage>
        <taxon>Bacteria</taxon>
        <taxon>Bacillati</taxon>
        <taxon>Actinomycetota</taxon>
        <taxon>Actinomycetes</taxon>
        <taxon>Pseudonocardiales</taxon>
        <taxon>Pseudonocardiaceae</taxon>
        <taxon>Amycolatopsis</taxon>
    </lineage>
</organism>
<dbReference type="EMBL" id="CP002000">
    <property type="protein sequence ID" value="ADJ47254.1"/>
    <property type="molecule type" value="Genomic_DNA"/>
</dbReference>
<dbReference type="CDD" id="cd16917">
    <property type="entry name" value="HATPase_UhpB-NarQ-NarX-like"/>
    <property type="match status" value="1"/>
</dbReference>
<accession>A0A0H3DCB0</accession>
<comment type="catalytic activity">
    <reaction evidence="1">
        <text>ATP + protein L-histidine = ADP + protein N-phospho-L-histidine.</text>
        <dbReference type="EC" id="2.7.13.3"/>
    </reaction>
</comment>
<dbReference type="HOGENOM" id="CLU_2366691_0_0_11"/>
<dbReference type="SUPFAM" id="SSF55874">
    <property type="entry name" value="ATPase domain of HSP90 chaperone/DNA topoisomerase II/histidine kinase"/>
    <property type="match status" value="1"/>
</dbReference>
<proteinExistence type="predicted"/>
<reference evidence="6 7" key="1">
    <citation type="journal article" date="2010" name="Cell Res.">
        <title>Complete genome sequence of the rifamycin SV-producing Amycolatopsis mediterranei U32 revealed its genetic characteristics in phylogeny and metabolism.</title>
        <authorList>
            <person name="Zhao W."/>
            <person name="Zhong Y."/>
            <person name="Yuan H."/>
            <person name="Wang J."/>
            <person name="Zheng H."/>
            <person name="Wang Y."/>
            <person name="Cen X."/>
            <person name="Xu F."/>
            <person name="Bai J."/>
            <person name="Han X."/>
            <person name="Lu G."/>
            <person name="Zhu Y."/>
            <person name="Shao Z."/>
            <person name="Yan H."/>
            <person name="Li C."/>
            <person name="Peng N."/>
            <person name="Zhang Z."/>
            <person name="Zhang Y."/>
            <person name="Lin W."/>
            <person name="Fan Y."/>
            <person name="Qin Z."/>
            <person name="Hu Y."/>
            <person name="Zhu B."/>
            <person name="Wang S."/>
            <person name="Ding X."/>
            <person name="Zhao G.P."/>
        </authorList>
    </citation>
    <scope>NUCLEOTIDE SEQUENCE [LARGE SCALE GENOMIC DNA]</scope>
    <source>
        <strain evidence="7">U-32</strain>
    </source>
</reference>
<dbReference type="EC" id="2.7.13.3" evidence="2"/>
<dbReference type="PANTHER" id="PTHR24421">
    <property type="entry name" value="NITRATE/NITRITE SENSOR PROTEIN NARX-RELATED"/>
    <property type="match status" value="1"/>
</dbReference>
<dbReference type="GeneID" id="92873202"/>
<evidence type="ECO:0000256" key="3">
    <source>
        <dbReference type="ARBA" id="ARBA00022679"/>
    </source>
</evidence>
<name>A0A0H3DCB0_AMYMU</name>
<evidence type="ECO:0000256" key="1">
    <source>
        <dbReference type="ARBA" id="ARBA00000085"/>
    </source>
</evidence>
<evidence type="ECO:0000256" key="2">
    <source>
        <dbReference type="ARBA" id="ARBA00012438"/>
    </source>
</evidence>